<dbReference type="SUPFAM" id="SSF89796">
    <property type="entry name" value="CoA-transferase family III (CaiB/BaiF)"/>
    <property type="match status" value="1"/>
</dbReference>
<dbReference type="Pfam" id="PF02515">
    <property type="entry name" value="CoA_transf_3"/>
    <property type="match status" value="1"/>
</dbReference>
<sequence>MAGAWTGADARAGKPLARIKVIDLTLARAGPTAVRHLADWGADVIRIEPPAADAGSDPTGATRHGSDFQNLHRNKRAITLNLKSEEGLALFMKLAAEADVIVENMRSSVKARLGVDYESVRKVNPGIVYGSISGFGQDGPYATRGGVDQIAQGMGGLMSITGLPGQGPVRVGIPIADLCAGGYLAMGIMMALFDREATGQGRWVTTSLLEAMVAMLDFQGSRWTMDGTVPQQAGNDHPTGIPTGVFPTSDGNINIAASGQRLWERFAHAAGLEALIADPRFVDGKSRSANRVGLNALIAEKTRLQTSAHWVDALMEVGVPCGPINSIDQTFADPQVQHLGLSKSVTHPEIGAINIVASPLQMTGTDREIASAAPDRGQHTDDVLGALGLGADEIAGLRARNVI</sequence>
<evidence type="ECO:0000313" key="2">
    <source>
        <dbReference type="EMBL" id="MWB77341.1"/>
    </source>
</evidence>
<name>A0A844W3E5_9RHOB</name>
<dbReference type="InterPro" id="IPR003673">
    <property type="entry name" value="CoA-Trfase_fam_III"/>
</dbReference>
<organism evidence="2 3">
    <name type="scientific">Pseudooceanicola pacificus</name>
    <dbReference type="NCBI Taxonomy" id="2676438"/>
    <lineage>
        <taxon>Bacteria</taxon>
        <taxon>Pseudomonadati</taxon>
        <taxon>Pseudomonadota</taxon>
        <taxon>Alphaproteobacteria</taxon>
        <taxon>Rhodobacterales</taxon>
        <taxon>Paracoccaceae</taxon>
        <taxon>Pseudooceanicola</taxon>
    </lineage>
</organism>
<evidence type="ECO:0000256" key="1">
    <source>
        <dbReference type="ARBA" id="ARBA00022679"/>
    </source>
</evidence>
<dbReference type="RefSeq" id="WP_160381601.1">
    <property type="nucleotide sequence ID" value="NZ_WNXQ01000002.1"/>
</dbReference>
<accession>A0A844W3E5</accession>
<proteinExistence type="predicted"/>
<dbReference type="Gene3D" id="3.30.1540.10">
    <property type="entry name" value="formyl-coa transferase, domain 3"/>
    <property type="match status" value="1"/>
</dbReference>
<evidence type="ECO:0000313" key="3">
    <source>
        <dbReference type="Proteomes" id="UP000443843"/>
    </source>
</evidence>
<dbReference type="PANTHER" id="PTHR48207">
    <property type="entry name" value="SUCCINATE--HYDROXYMETHYLGLUTARATE COA-TRANSFERASE"/>
    <property type="match status" value="1"/>
</dbReference>
<dbReference type="Proteomes" id="UP000443843">
    <property type="component" value="Unassembled WGS sequence"/>
</dbReference>
<gene>
    <name evidence="2" type="ORF">GLS40_04825</name>
</gene>
<dbReference type="PANTHER" id="PTHR48207:SF3">
    <property type="entry name" value="SUCCINATE--HYDROXYMETHYLGLUTARATE COA-TRANSFERASE"/>
    <property type="match status" value="1"/>
</dbReference>
<reference evidence="2 3" key="1">
    <citation type="submission" date="2019-11" db="EMBL/GenBank/DDBJ databases">
        <title>Pseudooceanicola pacifica sp. nov., isolated from deep-sea sediment of the Pacific Ocean.</title>
        <authorList>
            <person name="Lyu L."/>
        </authorList>
    </citation>
    <scope>NUCLEOTIDE SEQUENCE [LARGE SCALE GENOMIC DNA]</scope>
    <source>
        <strain evidence="2 3">216_PA32_1</strain>
    </source>
</reference>
<dbReference type="Gene3D" id="3.40.50.10540">
    <property type="entry name" value="Crotonobetainyl-coa:carnitine coa-transferase, domain 1"/>
    <property type="match status" value="1"/>
</dbReference>
<dbReference type="EMBL" id="WNXQ01000002">
    <property type="protein sequence ID" value="MWB77341.1"/>
    <property type="molecule type" value="Genomic_DNA"/>
</dbReference>
<keyword evidence="3" id="KW-1185">Reference proteome</keyword>
<comment type="caution">
    <text evidence="2">The sequence shown here is derived from an EMBL/GenBank/DDBJ whole genome shotgun (WGS) entry which is preliminary data.</text>
</comment>
<dbReference type="InterPro" id="IPR050483">
    <property type="entry name" value="CoA-transferase_III_domain"/>
</dbReference>
<dbReference type="InterPro" id="IPR023606">
    <property type="entry name" value="CoA-Trfase_III_dom_1_sf"/>
</dbReference>
<keyword evidence="1 2" id="KW-0808">Transferase</keyword>
<protein>
    <submittedName>
        <fullName evidence="2">CoA transferase</fullName>
    </submittedName>
</protein>
<dbReference type="InterPro" id="IPR044855">
    <property type="entry name" value="CoA-Trfase_III_dom3_sf"/>
</dbReference>
<dbReference type="GO" id="GO:0008410">
    <property type="term" value="F:CoA-transferase activity"/>
    <property type="evidence" value="ECO:0007669"/>
    <property type="project" value="TreeGrafter"/>
</dbReference>
<dbReference type="AlphaFoldDB" id="A0A844W3E5"/>